<evidence type="ECO:0000313" key="3">
    <source>
        <dbReference type="EMBL" id="KAF5199489.1"/>
    </source>
</evidence>
<organism evidence="3 4">
    <name type="scientific">Thalictrum thalictroides</name>
    <name type="common">Rue-anemone</name>
    <name type="synonym">Anemone thalictroides</name>
    <dbReference type="NCBI Taxonomy" id="46969"/>
    <lineage>
        <taxon>Eukaryota</taxon>
        <taxon>Viridiplantae</taxon>
        <taxon>Streptophyta</taxon>
        <taxon>Embryophyta</taxon>
        <taxon>Tracheophyta</taxon>
        <taxon>Spermatophyta</taxon>
        <taxon>Magnoliopsida</taxon>
        <taxon>Ranunculales</taxon>
        <taxon>Ranunculaceae</taxon>
        <taxon>Thalictroideae</taxon>
        <taxon>Thalictrum</taxon>
    </lineage>
</organism>
<comment type="caution">
    <text evidence="3">The sequence shown here is derived from an EMBL/GenBank/DDBJ whole genome shotgun (WGS) entry which is preliminary data.</text>
</comment>
<dbReference type="PANTHER" id="PTHR44259">
    <property type="entry name" value="OS07G0183000 PROTEIN-RELATED"/>
    <property type="match status" value="1"/>
</dbReference>
<dbReference type="OrthoDB" id="642536at2759"/>
<dbReference type="InterPro" id="IPR005174">
    <property type="entry name" value="KIB1-4_b-propeller"/>
</dbReference>
<dbReference type="AlphaFoldDB" id="A0A7J6WQ57"/>
<dbReference type="Proteomes" id="UP000554482">
    <property type="component" value="Unassembled WGS sequence"/>
</dbReference>
<feature type="compositionally biased region" description="Basic and acidic residues" evidence="1">
    <location>
        <begin position="16"/>
        <end position="26"/>
    </location>
</feature>
<evidence type="ECO:0000313" key="4">
    <source>
        <dbReference type="Proteomes" id="UP000554482"/>
    </source>
</evidence>
<dbReference type="InterPro" id="IPR050942">
    <property type="entry name" value="F-box_BR-signaling"/>
</dbReference>
<dbReference type="PANTHER" id="PTHR44259:SF114">
    <property type="entry name" value="OS06G0707300 PROTEIN"/>
    <property type="match status" value="1"/>
</dbReference>
<protein>
    <submittedName>
        <fullName evidence="3">F-box skip23-like protein</fullName>
    </submittedName>
</protein>
<reference evidence="3 4" key="1">
    <citation type="submission" date="2020-06" db="EMBL/GenBank/DDBJ databases">
        <title>Transcriptomic and genomic resources for Thalictrum thalictroides and T. hernandezii: Facilitating candidate gene discovery in an emerging model plant lineage.</title>
        <authorList>
            <person name="Arias T."/>
            <person name="Riano-Pachon D.M."/>
            <person name="Di Stilio V.S."/>
        </authorList>
    </citation>
    <scope>NUCLEOTIDE SEQUENCE [LARGE SCALE GENOMIC DNA]</scope>
    <source>
        <strain evidence="4">cv. WT478/WT964</strain>
        <tissue evidence="3">Leaves</tissue>
    </source>
</reference>
<proteinExistence type="predicted"/>
<evidence type="ECO:0000256" key="1">
    <source>
        <dbReference type="SAM" id="MobiDB-lite"/>
    </source>
</evidence>
<gene>
    <name evidence="3" type="ORF">FRX31_010924</name>
</gene>
<keyword evidence="4" id="KW-1185">Reference proteome</keyword>
<feature type="domain" description="KIB1-4 beta-propeller" evidence="2">
    <location>
        <begin position="46"/>
        <end position="324"/>
    </location>
</feature>
<evidence type="ECO:0000259" key="2">
    <source>
        <dbReference type="Pfam" id="PF03478"/>
    </source>
</evidence>
<sequence length="355" mass="40552">MLAETQLDLFQLPENNKSEEEKEKKKVNPPPPLRGFVGIGIGGDDQVVYQIELPEAHQMRCVGSTGNWLITVDKSRMIHLLNPFTRAQIDLPSQSTFETGFDDDGVGLTPEYHRDCLLKKVIISSTPSSSKDWIVMAIYHYHRKLAIARPGDVSWTTLETPLDYVIDIIFFKNQFYTVNCRGILMVCDIGDDVHSSKACVLTERLPKKTVQENMYLVELLGELLLVIKFVLDLDDREDEDNEEIKLPAYKTEKFEIYKLDFANKKWKEVNSLGEYCLFLGFNTSVSVRAVSGFLKKNCIYFTDDFTLGYRGNRIPGGSDMGVFDLEDKSIQPHYRGESTCYYSPPIWLIPTSLEK</sequence>
<accession>A0A7J6WQ57</accession>
<name>A0A7J6WQ57_THATH</name>
<dbReference type="Pfam" id="PF03478">
    <property type="entry name" value="Beta-prop_KIB1-4"/>
    <property type="match status" value="1"/>
</dbReference>
<feature type="region of interest" description="Disordered" evidence="1">
    <location>
        <begin position="1"/>
        <end position="31"/>
    </location>
</feature>
<dbReference type="EMBL" id="JABWDY010011889">
    <property type="protein sequence ID" value="KAF5199489.1"/>
    <property type="molecule type" value="Genomic_DNA"/>
</dbReference>